<evidence type="ECO:0000256" key="2">
    <source>
        <dbReference type="ARBA" id="ARBA00022617"/>
    </source>
</evidence>
<evidence type="ECO:0000313" key="9">
    <source>
        <dbReference type="EMBL" id="TCJ18401.1"/>
    </source>
</evidence>
<keyword evidence="10" id="KW-1185">Reference proteome</keyword>
<keyword evidence="4" id="KW-0249">Electron transport</keyword>
<evidence type="ECO:0000256" key="7">
    <source>
        <dbReference type="SAM" id="SignalP"/>
    </source>
</evidence>
<dbReference type="InterPro" id="IPR002327">
    <property type="entry name" value="Cyt_c_1A/1B"/>
</dbReference>
<keyword evidence="7" id="KW-0732">Signal</keyword>
<dbReference type="Gene3D" id="1.10.760.10">
    <property type="entry name" value="Cytochrome c-like domain"/>
    <property type="match status" value="1"/>
</dbReference>
<feature type="chain" id="PRO_5020652887" evidence="7">
    <location>
        <begin position="25"/>
        <end position="126"/>
    </location>
</feature>
<dbReference type="Proteomes" id="UP000295443">
    <property type="component" value="Unassembled WGS sequence"/>
</dbReference>
<reference evidence="9 10" key="1">
    <citation type="submission" date="2019-03" db="EMBL/GenBank/DDBJ databases">
        <title>Genome sequence of Thiobacillaceae bacterium LSR1, a sulfur-oxidizing bacterium isolated from freshwater sediment.</title>
        <authorList>
            <person name="Li S."/>
        </authorList>
    </citation>
    <scope>NUCLEOTIDE SEQUENCE [LARGE SCALE GENOMIC DNA]</scope>
    <source>
        <strain evidence="9 10">LSR1</strain>
    </source>
</reference>
<dbReference type="InterPro" id="IPR036909">
    <property type="entry name" value="Cyt_c-like_dom_sf"/>
</dbReference>
<organism evidence="9 10">
    <name type="scientific">Parasulfuritortus cantonensis</name>
    <dbReference type="NCBI Taxonomy" id="2528202"/>
    <lineage>
        <taxon>Bacteria</taxon>
        <taxon>Pseudomonadati</taxon>
        <taxon>Pseudomonadota</taxon>
        <taxon>Betaproteobacteria</taxon>
        <taxon>Nitrosomonadales</taxon>
        <taxon>Thiobacillaceae</taxon>
        <taxon>Parasulfuritortus</taxon>
    </lineage>
</organism>
<evidence type="ECO:0000256" key="1">
    <source>
        <dbReference type="ARBA" id="ARBA00022448"/>
    </source>
</evidence>
<comment type="caution">
    <text evidence="9">The sequence shown here is derived from an EMBL/GenBank/DDBJ whole genome shotgun (WGS) entry which is preliminary data.</text>
</comment>
<name>A0A4R1BLT4_9PROT</name>
<keyword evidence="1" id="KW-0813">Transport</keyword>
<dbReference type="PROSITE" id="PS51007">
    <property type="entry name" value="CYTC"/>
    <property type="match status" value="1"/>
</dbReference>
<dbReference type="RefSeq" id="WP_131444731.1">
    <property type="nucleotide sequence ID" value="NZ_SJZB01000011.1"/>
</dbReference>
<dbReference type="EMBL" id="SJZB01000011">
    <property type="protein sequence ID" value="TCJ18401.1"/>
    <property type="molecule type" value="Genomic_DNA"/>
</dbReference>
<gene>
    <name evidence="9" type="ORF">EZJ19_02520</name>
</gene>
<evidence type="ECO:0000313" key="10">
    <source>
        <dbReference type="Proteomes" id="UP000295443"/>
    </source>
</evidence>
<dbReference type="InterPro" id="IPR009056">
    <property type="entry name" value="Cyt_c-like_dom"/>
</dbReference>
<keyword evidence="2 6" id="KW-0349">Heme</keyword>
<evidence type="ECO:0000256" key="3">
    <source>
        <dbReference type="ARBA" id="ARBA00022723"/>
    </source>
</evidence>
<dbReference type="GO" id="GO:0009055">
    <property type="term" value="F:electron transfer activity"/>
    <property type="evidence" value="ECO:0007669"/>
    <property type="project" value="InterPro"/>
</dbReference>
<dbReference type="SUPFAM" id="SSF46626">
    <property type="entry name" value="Cytochrome c"/>
    <property type="match status" value="1"/>
</dbReference>
<accession>A0A4R1BLT4</accession>
<proteinExistence type="predicted"/>
<dbReference type="PRINTS" id="PR00604">
    <property type="entry name" value="CYTCHRMECIAB"/>
</dbReference>
<evidence type="ECO:0000256" key="5">
    <source>
        <dbReference type="ARBA" id="ARBA00023004"/>
    </source>
</evidence>
<evidence type="ECO:0000256" key="4">
    <source>
        <dbReference type="ARBA" id="ARBA00022982"/>
    </source>
</evidence>
<keyword evidence="3 6" id="KW-0479">Metal-binding</keyword>
<evidence type="ECO:0000256" key="6">
    <source>
        <dbReference type="PROSITE-ProRule" id="PRU00433"/>
    </source>
</evidence>
<feature type="signal peptide" evidence="7">
    <location>
        <begin position="1"/>
        <end position="24"/>
    </location>
</feature>
<dbReference type="GO" id="GO:0020037">
    <property type="term" value="F:heme binding"/>
    <property type="evidence" value="ECO:0007669"/>
    <property type="project" value="InterPro"/>
</dbReference>
<dbReference type="PANTHER" id="PTHR11961">
    <property type="entry name" value="CYTOCHROME C"/>
    <property type="match status" value="1"/>
</dbReference>
<keyword evidence="5 6" id="KW-0408">Iron</keyword>
<dbReference type="GO" id="GO:0046872">
    <property type="term" value="F:metal ion binding"/>
    <property type="evidence" value="ECO:0007669"/>
    <property type="project" value="UniProtKB-KW"/>
</dbReference>
<evidence type="ECO:0000259" key="8">
    <source>
        <dbReference type="PROSITE" id="PS51007"/>
    </source>
</evidence>
<feature type="domain" description="Cytochrome c" evidence="8">
    <location>
        <begin position="26"/>
        <end position="126"/>
    </location>
</feature>
<sequence>MADRKSIVTAALLILAAAQAPAFAAGDAGKGQGVFKEQCAECHSVEAGRNRKGPSLFGVLGRAPGSVADYEYSDAMKANAEAWSEARLNDYISHPRRVVPGGKMKYDGLDDAGDRADLIAYLATLH</sequence>
<dbReference type="OrthoDB" id="9805828at2"/>
<dbReference type="AlphaFoldDB" id="A0A4R1BLT4"/>
<dbReference type="Pfam" id="PF00034">
    <property type="entry name" value="Cytochrom_C"/>
    <property type="match status" value="1"/>
</dbReference>
<protein>
    <submittedName>
        <fullName evidence="9">C-type cytochrome</fullName>
    </submittedName>
</protein>